<evidence type="ECO:0000313" key="14">
    <source>
        <dbReference type="Proteomes" id="UP000440732"/>
    </source>
</evidence>
<dbReference type="Proteomes" id="UP000429523">
    <property type="component" value="Unassembled WGS sequence"/>
</dbReference>
<reference evidence="11 12" key="1">
    <citation type="submission" date="2018-08" db="EMBL/GenBank/DDBJ databases">
        <title>Genomic investigation of the strawberry pathogen Phytophthora fragariae indicates pathogenicity is determined by transcriptional variation in three key races.</title>
        <authorList>
            <person name="Adams T.M."/>
            <person name="Armitage A.D."/>
            <person name="Sobczyk M.K."/>
            <person name="Bates H.J."/>
            <person name="Dunwell J.M."/>
            <person name="Nellist C.F."/>
            <person name="Harrison R.J."/>
        </authorList>
    </citation>
    <scope>NUCLEOTIDE SEQUENCE [LARGE SCALE GENOMIC DNA]</scope>
    <source>
        <strain evidence="9 13">BC-1</strain>
        <strain evidence="8 17">BC-23</strain>
        <strain evidence="7 12">NOV-27</strain>
        <strain evidence="6 14">NOV-5</strain>
        <strain evidence="5 15">NOV-71</strain>
        <strain evidence="10 18">NOV-77</strain>
        <strain evidence="2 11">NOV-9</strain>
        <strain evidence="4 19">ONT-3</strain>
        <strain evidence="3 16">SCRP245</strain>
    </source>
</reference>
<protein>
    <recommendedName>
        <fullName evidence="20">Secreted protein</fullName>
    </recommendedName>
</protein>
<keyword evidence="12" id="KW-1185">Reference proteome</keyword>
<dbReference type="Proteomes" id="UP000440732">
    <property type="component" value="Unassembled WGS sequence"/>
</dbReference>
<evidence type="ECO:0000313" key="6">
    <source>
        <dbReference type="EMBL" id="KAE9111070.1"/>
    </source>
</evidence>
<dbReference type="EMBL" id="QXFX01001830">
    <property type="protein sequence ID" value="KAE9084166.1"/>
    <property type="molecule type" value="Genomic_DNA"/>
</dbReference>
<evidence type="ECO:0000313" key="9">
    <source>
        <dbReference type="EMBL" id="KAE9198298.1"/>
    </source>
</evidence>
<evidence type="ECO:0000313" key="12">
    <source>
        <dbReference type="Proteomes" id="UP000433483"/>
    </source>
</evidence>
<feature type="signal peptide" evidence="1">
    <location>
        <begin position="1"/>
        <end position="20"/>
    </location>
</feature>
<evidence type="ECO:0000256" key="1">
    <source>
        <dbReference type="SAM" id="SignalP"/>
    </source>
</evidence>
<dbReference type="EMBL" id="QXGB01001814">
    <property type="protein sequence ID" value="KAE9185159.1"/>
    <property type="molecule type" value="Genomic_DNA"/>
</dbReference>
<dbReference type="EMBL" id="QXFY01001799">
    <property type="protein sequence ID" value="KAE9309244.1"/>
    <property type="molecule type" value="Genomic_DNA"/>
</dbReference>
<evidence type="ECO:0000313" key="7">
    <source>
        <dbReference type="EMBL" id="KAE9185159.1"/>
    </source>
</evidence>
<dbReference type="AlphaFoldDB" id="A0A6A3WND6"/>
<evidence type="ECO:0000313" key="4">
    <source>
        <dbReference type="EMBL" id="KAE9084166.1"/>
    </source>
</evidence>
<dbReference type="EMBL" id="QXGA01001761">
    <property type="protein sequence ID" value="KAE9111070.1"/>
    <property type="molecule type" value="Genomic_DNA"/>
</dbReference>
<accession>A0A6A3WND6</accession>
<evidence type="ECO:0000313" key="19">
    <source>
        <dbReference type="Proteomes" id="UP000488956"/>
    </source>
</evidence>
<comment type="caution">
    <text evidence="7">The sequence shown here is derived from an EMBL/GenBank/DDBJ whole genome shotgun (WGS) entry which is preliminary data.</text>
</comment>
<evidence type="ECO:0000313" key="10">
    <source>
        <dbReference type="EMBL" id="KAE9309244.1"/>
    </source>
</evidence>
<evidence type="ECO:0000313" key="11">
    <source>
        <dbReference type="Proteomes" id="UP000429523"/>
    </source>
</evidence>
<evidence type="ECO:0000313" key="5">
    <source>
        <dbReference type="EMBL" id="KAE9084671.1"/>
    </source>
</evidence>
<evidence type="ECO:0000313" key="17">
    <source>
        <dbReference type="Proteomes" id="UP000476176"/>
    </source>
</evidence>
<dbReference type="Proteomes" id="UP000486351">
    <property type="component" value="Unassembled WGS sequence"/>
</dbReference>
<dbReference type="Proteomes" id="UP000460718">
    <property type="component" value="Unassembled WGS sequence"/>
</dbReference>
<evidence type="ECO:0000313" key="3">
    <source>
        <dbReference type="EMBL" id="KAE8985850.1"/>
    </source>
</evidence>
<evidence type="ECO:0000313" key="18">
    <source>
        <dbReference type="Proteomes" id="UP000486351"/>
    </source>
</evidence>
<evidence type="ECO:0000313" key="8">
    <source>
        <dbReference type="EMBL" id="KAE9195898.1"/>
    </source>
</evidence>
<sequence length="135" mass="14661">MRVACSVIVLWLGGRWTCFGGSCEFHWGMTPSRTIAFHRRLVALDFGSVGSATSKRSLLGRQSSTVSSRKTRTNCASGNFMARASCESARILSTSRLSLGESCSGGVLTLYLEASSAYRRCRDTSICRLTASCDR</sequence>
<dbReference type="Proteomes" id="UP000441208">
    <property type="component" value="Unassembled WGS sequence"/>
</dbReference>
<dbReference type="EMBL" id="QXFZ01001808">
    <property type="protein sequence ID" value="KAE9084671.1"/>
    <property type="molecule type" value="Genomic_DNA"/>
</dbReference>
<evidence type="ECO:0000313" key="15">
    <source>
        <dbReference type="Proteomes" id="UP000441208"/>
    </source>
</evidence>
<evidence type="ECO:0000313" key="16">
    <source>
        <dbReference type="Proteomes" id="UP000460718"/>
    </source>
</evidence>
<evidence type="ECO:0000313" key="13">
    <source>
        <dbReference type="Proteomes" id="UP000440367"/>
    </source>
</evidence>
<dbReference type="Proteomes" id="UP000488956">
    <property type="component" value="Unassembled WGS sequence"/>
</dbReference>
<dbReference type="EMBL" id="QXGF01001831">
    <property type="protein sequence ID" value="KAE8927522.1"/>
    <property type="molecule type" value="Genomic_DNA"/>
</dbReference>
<feature type="chain" id="PRO_5036380821" description="Secreted protein" evidence="1">
    <location>
        <begin position="21"/>
        <end position="135"/>
    </location>
</feature>
<dbReference type="Proteomes" id="UP000440367">
    <property type="component" value="Unassembled WGS sequence"/>
</dbReference>
<evidence type="ECO:0000313" key="2">
    <source>
        <dbReference type="EMBL" id="KAE8927522.1"/>
    </source>
</evidence>
<proteinExistence type="predicted"/>
<keyword evidence="1" id="KW-0732">Signal</keyword>
<organism evidence="7 12">
    <name type="scientific">Phytophthora fragariae</name>
    <dbReference type="NCBI Taxonomy" id="53985"/>
    <lineage>
        <taxon>Eukaryota</taxon>
        <taxon>Sar</taxon>
        <taxon>Stramenopiles</taxon>
        <taxon>Oomycota</taxon>
        <taxon>Peronosporomycetes</taxon>
        <taxon>Peronosporales</taxon>
        <taxon>Peronosporaceae</taxon>
        <taxon>Phytophthora</taxon>
    </lineage>
</organism>
<dbReference type="Proteomes" id="UP000433483">
    <property type="component" value="Unassembled WGS sequence"/>
</dbReference>
<dbReference type="Proteomes" id="UP000476176">
    <property type="component" value="Unassembled WGS sequence"/>
</dbReference>
<dbReference type="EMBL" id="QXGD01001828">
    <property type="protein sequence ID" value="KAE9198298.1"/>
    <property type="molecule type" value="Genomic_DNA"/>
</dbReference>
<gene>
    <name evidence="9" type="ORF">PF002_g22488</name>
    <name evidence="8" type="ORF">PF004_g20310</name>
    <name evidence="7" type="ORF">PF005_g21372</name>
    <name evidence="6" type="ORF">PF006_g20308</name>
    <name evidence="5" type="ORF">PF007_g21427</name>
    <name evidence="10" type="ORF">PF008_g20758</name>
    <name evidence="2" type="ORF">PF009_g22312</name>
    <name evidence="4" type="ORF">PF010_g20946</name>
    <name evidence="3" type="ORF">PF011_g20224</name>
</gene>
<dbReference type="EMBL" id="QXGC01001797">
    <property type="protein sequence ID" value="KAE9195898.1"/>
    <property type="molecule type" value="Genomic_DNA"/>
</dbReference>
<dbReference type="EMBL" id="QXFW01001785">
    <property type="protein sequence ID" value="KAE8985850.1"/>
    <property type="molecule type" value="Genomic_DNA"/>
</dbReference>
<evidence type="ECO:0008006" key="20">
    <source>
        <dbReference type="Google" id="ProtNLM"/>
    </source>
</evidence>
<name>A0A6A3WND6_9STRA</name>